<keyword evidence="4" id="KW-0732">Signal</keyword>
<dbReference type="InterPro" id="IPR051313">
    <property type="entry name" value="Bact_iron-sidero_bind"/>
</dbReference>
<organism evidence="6 7">
    <name type="scientific">Actinomadura vinacea</name>
    <dbReference type="NCBI Taxonomy" id="115336"/>
    <lineage>
        <taxon>Bacteria</taxon>
        <taxon>Bacillati</taxon>
        <taxon>Actinomycetota</taxon>
        <taxon>Actinomycetes</taxon>
        <taxon>Streptosporangiales</taxon>
        <taxon>Thermomonosporaceae</taxon>
        <taxon>Actinomadura</taxon>
    </lineage>
</organism>
<protein>
    <submittedName>
        <fullName evidence="6">Siderophore-binding protein DesE</fullName>
    </submittedName>
</protein>
<dbReference type="EMBL" id="BAAARW010000015">
    <property type="protein sequence ID" value="GAA2425114.1"/>
    <property type="molecule type" value="Genomic_DNA"/>
</dbReference>
<gene>
    <name evidence="6" type="primary">desE</name>
    <name evidence="6" type="ORF">GCM10010191_41660</name>
</gene>
<comment type="caution">
    <text evidence="6">The sequence shown here is derived from an EMBL/GenBank/DDBJ whole genome shotgun (WGS) entry which is preliminary data.</text>
</comment>
<dbReference type="RefSeq" id="WP_344590880.1">
    <property type="nucleotide sequence ID" value="NZ_BAAARW010000015.1"/>
</dbReference>
<dbReference type="PROSITE" id="PS51318">
    <property type="entry name" value="TAT"/>
    <property type="match status" value="1"/>
</dbReference>
<evidence type="ECO:0000259" key="5">
    <source>
        <dbReference type="PROSITE" id="PS50983"/>
    </source>
</evidence>
<comment type="similarity">
    <text evidence="2">Belongs to the bacterial solute-binding protein 8 family.</text>
</comment>
<dbReference type="PANTHER" id="PTHR30532">
    <property type="entry name" value="IRON III DICITRATE-BINDING PERIPLASMIC PROTEIN"/>
    <property type="match status" value="1"/>
</dbReference>
<evidence type="ECO:0000256" key="1">
    <source>
        <dbReference type="ARBA" id="ARBA00004196"/>
    </source>
</evidence>
<reference evidence="6 7" key="1">
    <citation type="journal article" date="2019" name="Int. J. Syst. Evol. Microbiol.">
        <title>The Global Catalogue of Microorganisms (GCM) 10K type strain sequencing project: providing services to taxonomists for standard genome sequencing and annotation.</title>
        <authorList>
            <consortium name="The Broad Institute Genomics Platform"/>
            <consortium name="The Broad Institute Genome Sequencing Center for Infectious Disease"/>
            <person name="Wu L."/>
            <person name="Ma J."/>
        </authorList>
    </citation>
    <scope>NUCLEOTIDE SEQUENCE [LARGE SCALE GENOMIC DNA]</scope>
    <source>
        <strain evidence="6 7">JCM 3325</strain>
    </source>
</reference>
<dbReference type="PANTHER" id="PTHR30532:SF24">
    <property type="entry name" value="FERRIC ENTEROBACTIN-BINDING PERIPLASMIC PROTEIN FEPB"/>
    <property type="match status" value="1"/>
</dbReference>
<comment type="subcellular location">
    <subcellularLocation>
        <location evidence="1">Cell envelope</location>
    </subcellularLocation>
</comment>
<dbReference type="InterPro" id="IPR006311">
    <property type="entry name" value="TAT_signal"/>
</dbReference>
<dbReference type="Gene3D" id="3.40.50.1980">
    <property type="entry name" value="Nitrogenase molybdenum iron protein domain"/>
    <property type="match status" value="2"/>
</dbReference>
<dbReference type="PROSITE" id="PS50983">
    <property type="entry name" value="FE_B12_PBP"/>
    <property type="match status" value="1"/>
</dbReference>
<evidence type="ECO:0000256" key="2">
    <source>
        <dbReference type="ARBA" id="ARBA00008814"/>
    </source>
</evidence>
<dbReference type="Proteomes" id="UP001501231">
    <property type="component" value="Unassembled WGS sequence"/>
</dbReference>
<accession>A0ABN3JAL1</accession>
<dbReference type="InterPro" id="IPR002491">
    <property type="entry name" value="ABC_transptr_periplasmic_BD"/>
</dbReference>
<dbReference type="SUPFAM" id="SSF53807">
    <property type="entry name" value="Helical backbone' metal receptor"/>
    <property type="match status" value="1"/>
</dbReference>
<dbReference type="Pfam" id="PF01497">
    <property type="entry name" value="Peripla_BP_2"/>
    <property type="match status" value="1"/>
</dbReference>
<keyword evidence="7" id="KW-1185">Reference proteome</keyword>
<sequence>MQHPQIPRPSRRAVLATGGAAALGTFLGACGGDGGSEPSGGAGGWTWTDDRGQKISLKARPRRIVAYVGAAAALYDYGVDRQIVGVYGPTRLKDGRPDPQAGDLPVAGRTVIGNAYGEFNLEKYAGLRPELLIDNMFMAGQLFYVPAESKDKIFALAPGLGVSTGAVALPKPVERYAALAASLGADLNAPKAVQAKARFEKAAETLRAAATEAAGRGIKVLAASGSPDLFYASNPAKNTDLIYFKELGVPLIVPNKISKDGYFEELSWENAGKYPADVIILDSRTQALQPKDLAGKPAWRDLPAVKAGQVVPWQAEPRFSYAGCAPILEDLAKTIRSAKKAG</sequence>
<proteinExistence type="inferred from homology"/>
<name>A0ABN3JAL1_9ACTN</name>
<keyword evidence="3" id="KW-0813">Transport</keyword>
<evidence type="ECO:0000256" key="4">
    <source>
        <dbReference type="ARBA" id="ARBA00022729"/>
    </source>
</evidence>
<feature type="domain" description="Fe/B12 periplasmic-binding" evidence="5">
    <location>
        <begin position="62"/>
        <end position="342"/>
    </location>
</feature>
<evidence type="ECO:0000313" key="7">
    <source>
        <dbReference type="Proteomes" id="UP001501231"/>
    </source>
</evidence>
<evidence type="ECO:0000313" key="6">
    <source>
        <dbReference type="EMBL" id="GAA2425114.1"/>
    </source>
</evidence>
<evidence type="ECO:0000256" key="3">
    <source>
        <dbReference type="ARBA" id="ARBA00022448"/>
    </source>
</evidence>